<comment type="caution">
    <text evidence="1">The sequence shown here is derived from an EMBL/GenBank/DDBJ whole genome shotgun (WGS) entry which is preliminary data.</text>
</comment>
<dbReference type="PANTHER" id="PTHR10775:SF179">
    <property type="entry name" value="TRANSPOSON, EN_SPM-LIKE, TRANSPOSASE-ASSOCIATED DOMAIN PROTEIN"/>
    <property type="match status" value="1"/>
</dbReference>
<dbReference type="AlphaFoldDB" id="A0A9R1V432"/>
<reference evidence="1 2" key="1">
    <citation type="journal article" date="2017" name="Nat. Commun.">
        <title>Genome assembly with in vitro proximity ligation data and whole-genome triplication in lettuce.</title>
        <authorList>
            <person name="Reyes-Chin-Wo S."/>
            <person name="Wang Z."/>
            <person name="Yang X."/>
            <person name="Kozik A."/>
            <person name="Arikit S."/>
            <person name="Song C."/>
            <person name="Xia L."/>
            <person name="Froenicke L."/>
            <person name="Lavelle D.O."/>
            <person name="Truco M.J."/>
            <person name="Xia R."/>
            <person name="Zhu S."/>
            <person name="Xu C."/>
            <person name="Xu H."/>
            <person name="Xu X."/>
            <person name="Cox K."/>
            <person name="Korf I."/>
            <person name="Meyers B.C."/>
            <person name="Michelmore R.W."/>
        </authorList>
    </citation>
    <scope>NUCLEOTIDE SEQUENCE [LARGE SCALE GENOMIC DNA]</scope>
    <source>
        <strain evidence="2">cv. Salinas</strain>
        <tissue evidence="1">Seedlings</tissue>
    </source>
</reference>
<sequence>MCSSTYTDKKALKATGSRYRKIHGCVNNFILYMNEYEGTTICPTCGKSRWKVDGKKHVYPGVLHHPVDSLAWFATDDIFPDFAIEIRNMRLGISADGVDLHGGNKSYNVCHVLSVIYNFPPWICMKKKVYHAFVTNIGNFGKLY</sequence>
<dbReference type="InterPro" id="IPR004242">
    <property type="entry name" value="Transposase_21"/>
</dbReference>
<dbReference type="Proteomes" id="UP000235145">
    <property type="component" value="Unassembled WGS sequence"/>
</dbReference>
<accession>A0A9R1V432</accession>
<dbReference type="EMBL" id="NBSK02000007">
    <property type="protein sequence ID" value="KAJ0198162.1"/>
    <property type="molecule type" value="Genomic_DNA"/>
</dbReference>
<proteinExistence type="predicted"/>
<organism evidence="1 2">
    <name type="scientific">Lactuca sativa</name>
    <name type="common">Garden lettuce</name>
    <dbReference type="NCBI Taxonomy" id="4236"/>
    <lineage>
        <taxon>Eukaryota</taxon>
        <taxon>Viridiplantae</taxon>
        <taxon>Streptophyta</taxon>
        <taxon>Embryophyta</taxon>
        <taxon>Tracheophyta</taxon>
        <taxon>Spermatophyta</taxon>
        <taxon>Magnoliopsida</taxon>
        <taxon>eudicotyledons</taxon>
        <taxon>Gunneridae</taxon>
        <taxon>Pentapetalae</taxon>
        <taxon>asterids</taxon>
        <taxon>campanulids</taxon>
        <taxon>Asterales</taxon>
        <taxon>Asteraceae</taxon>
        <taxon>Cichorioideae</taxon>
        <taxon>Cichorieae</taxon>
        <taxon>Lactucinae</taxon>
        <taxon>Lactuca</taxon>
    </lineage>
</organism>
<gene>
    <name evidence="1" type="ORF">LSAT_V11C700349340</name>
</gene>
<keyword evidence="2" id="KW-1185">Reference proteome</keyword>
<evidence type="ECO:0008006" key="3">
    <source>
        <dbReference type="Google" id="ProtNLM"/>
    </source>
</evidence>
<name>A0A9R1V432_LACSA</name>
<evidence type="ECO:0000313" key="2">
    <source>
        <dbReference type="Proteomes" id="UP000235145"/>
    </source>
</evidence>
<dbReference type="PANTHER" id="PTHR10775">
    <property type="entry name" value="OS08G0208400 PROTEIN"/>
    <property type="match status" value="1"/>
</dbReference>
<evidence type="ECO:0000313" key="1">
    <source>
        <dbReference type="EMBL" id="KAJ0198162.1"/>
    </source>
</evidence>
<protein>
    <recommendedName>
        <fullName evidence="3">Transposase-associated domain-containing protein</fullName>
    </recommendedName>
</protein>
<dbReference type="Pfam" id="PF02992">
    <property type="entry name" value="Transposase_21"/>
    <property type="match status" value="1"/>
</dbReference>